<dbReference type="eggNOG" id="ENOG502RIRU">
    <property type="taxonomic scope" value="Eukaryota"/>
</dbReference>
<organism evidence="3">
    <name type="scientific">Leptosphaeria maculans (strain JN3 / isolate v23.1.3 / race Av1-4-5-6-7-8)</name>
    <name type="common">Blackleg fungus</name>
    <name type="synonym">Phoma lingam</name>
    <dbReference type="NCBI Taxonomy" id="985895"/>
    <lineage>
        <taxon>Eukaryota</taxon>
        <taxon>Fungi</taxon>
        <taxon>Dikarya</taxon>
        <taxon>Ascomycota</taxon>
        <taxon>Pezizomycotina</taxon>
        <taxon>Dothideomycetes</taxon>
        <taxon>Pleosporomycetidae</taxon>
        <taxon>Pleosporales</taxon>
        <taxon>Pleosporineae</taxon>
        <taxon>Leptosphaeriaceae</taxon>
        <taxon>Plenodomus</taxon>
        <taxon>Plenodomus lingam/Leptosphaeria maculans species complex</taxon>
    </lineage>
</organism>
<keyword evidence="3" id="KW-1185">Reference proteome</keyword>
<dbReference type="OrthoDB" id="498204at2759"/>
<accession>E5A8L1</accession>
<dbReference type="VEuPathDB" id="FungiDB:LEMA_P075450.1"/>
<dbReference type="AlphaFoldDB" id="E5A8L1"/>
<dbReference type="EMBL" id="FP929137">
    <property type="protein sequence ID" value="CBX99956.1"/>
    <property type="molecule type" value="Genomic_DNA"/>
</dbReference>
<reference evidence="3" key="1">
    <citation type="journal article" date="2011" name="Nat. Commun.">
        <title>Effector diversification within compartments of the Leptosphaeria maculans genome affected by Repeat-Induced Point mutations.</title>
        <authorList>
            <person name="Rouxel T."/>
            <person name="Grandaubert J."/>
            <person name="Hane J.K."/>
            <person name="Hoede C."/>
            <person name="van de Wouw A.P."/>
            <person name="Couloux A."/>
            <person name="Dominguez V."/>
            <person name="Anthouard V."/>
            <person name="Bally P."/>
            <person name="Bourras S."/>
            <person name="Cozijnsen A.J."/>
            <person name="Ciuffetti L.M."/>
            <person name="Degrave A."/>
            <person name="Dilmaghani A."/>
            <person name="Duret L."/>
            <person name="Fudal I."/>
            <person name="Goodwin S.B."/>
            <person name="Gout L."/>
            <person name="Glaser N."/>
            <person name="Linglin J."/>
            <person name="Kema G.H.J."/>
            <person name="Lapalu N."/>
            <person name="Lawrence C.B."/>
            <person name="May K."/>
            <person name="Meyer M."/>
            <person name="Ollivier B."/>
            <person name="Poulain J."/>
            <person name="Schoch C.L."/>
            <person name="Simon A."/>
            <person name="Spatafora J.W."/>
            <person name="Stachowiak A."/>
            <person name="Turgeon B.G."/>
            <person name="Tyler B.M."/>
            <person name="Vincent D."/>
            <person name="Weissenbach J."/>
            <person name="Amselem J."/>
            <person name="Quesneville H."/>
            <person name="Oliver R.P."/>
            <person name="Wincker P."/>
            <person name="Balesdent M.-H."/>
            <person name="Howlett B.J."/>
        </authorList>
    </citation>
    <scope>NUCLEOTIDE SEQUENCE [LARGE SCALE GENOMIC DNA]</scope>
    <source>
        <strain evidence="3">JN3 / isolate v23.1.3 / race Av1-4-5-6-7-8</strain>
    </source>
</reference>
<evidence type="ECO:0000313" key="2">
    <source>
        <dbReference type="EMBL" id="CBX99956.1"/>
    </source>
</evidence>
<evidence type="ECO:0000313" key="3">
    <source>
        <dbReference type="Proteomes" id="UP000002668"/>
    </source>
</evidence>
<dbReference type="InParanoid" id="E5A8L1"/>
<evidence type="ECO:0000256" key="1">
    <source>
        <dbReference type="SAM" id="MobiDB-lite"/>
    </source>
</evidence>
<sequence>MSLNGLTLRAKKSLSGLFSFSEVDGPTHVSIKSPQHAHCDKENDAGDLEEFGSYPRQRGSTCPNLKALSPCKSLSSRRQRLMGSLRRIGSRRTIRMSPGRSNERDDSPPSPHESPLTPTRYVRNSLALNFKESPPDQPMFDLSKPRRSISSSELDSVSLAVQLPWLLGQYRLRPVLFKRHWK</sequence>
<proteinExistence type="predicted"/>
<dbReference type="Proteomes" id="UP000002668">
    <property type="component" value="Genome"/>
</dbReference>
<protein>
    <submittedName>
        <fullName evidence="2">Predicted protein</fullName>
    </submittedName>
</protein>
<name>E5A8L1_LEPMJ</name>
<feature type="region of interest" description="Disordered" evidence="1">
    <location>
        <begin position="82"/>
        <end position="118"/>
    </location>
</feature>
<dbReference type="HOGENOM" id="CLU_1482242_0_0_1"/>
<gene>
    <name evidence="2" type="ORF">LEMA_P075450.1</name>
</gene>